<sequence>MARIIGCIVSFIENQPEQMPMSAPSPSSPHYRRIAEMLRLTLTSGALRVGDRMISARKLAEREHVSLPTALEALRCLEAEGLIVARPRSGYFICQTSITPRAEPSHSVPGPVPVTMSAVARSLFSSAEARLIPLGAALPDPAWLPGDMLQRALHSAVRRLDAHGQSYSLPPGRRDLRSKIAARSAQWGARFGADDLIITAGATQALRLALQAVCQPGDIVAIEQPAYFGTLLLLEDLGLKALAIPTDPVEGLLLEPLADAIRCHRPAAVLASPTVQNPLGASMPVARKQELVALLEQAEIPLIEDDVYGDLVGEGQRPPACKAFDQSGNVIYCSSLSKTLAPGWRIGWIAAGRYHAQVLQTRMAGEWAGAPMLEAATSEILASGDYDRHLRRLKHRIAEGIDAVVARVETSFPPGTRVNMPTAGFLLWVELPQQINALEVHRRALALGIGVSPGPLFSPGAELTHFLRLNCANEPTPLLLNAVEQIGALCHELAGRKVVKLRVQRD</sequence>
<dbReference type="RefSeq" id="WP_129325358.1">
    <property type="nucleotide sequence ID" value="NZ_QJSL01000034.1"/>
</dbReference>
<proteinExistence type="inferred from homology"/>
<dbReference type="PANTHER" id="PTHR46577">
    <property type="entry name" value="HTH-TYPE TRANSCRIPTIONAL REGULATORY PROTEIN GABR"/>
    <property type="match status" value="1"/>
</dbReference>
<dbReference type="GO" id="GO:0030170">
    <property type="term" value="F:pyridoxal phosphate binding"/>
    <property type="evidence" value="ECO:0007669"/>
    <property type="project" value="InterPro"/>
</dbReference>
<dbReference type="SUPFAM" id="SSF46785">
    <property type="entry name" value="Winged helix' DNA-binding domain"/>
    <property type="match status" value="1"/>
</dbReference>
<comment type="caution">
    <text evidence="7">The sequence shown here is derived from an EMBL/GenBank/DDBJ whole genome shotgun (WGS) entry which is preliminary data.</text>
</comment>
<dbReference type="Proteomes" id="UP000290875">
    <property type="component" value="Unassembled WGS sequence"/>
</dbReference>
<dbReference type="InterPro" id="IPR015424">
    <property type="entry name" value="PyrdxlP-dep_Trfase"/>
</dbReference>
<accession>A0A4Q2E1X1</accession>
<dbReference type="Gene3D" id="3.90.1150.10">
    <property type="entry name" value="Aspartate Aminotransferase, domain 1"/>
    <property type="match status" value="1"/>
</dbReference>
<evidence type="ECO:0000259" key="6">
    <source>
        <dbReference type="PROSITE" id="PS50949"/>
    </source>
</evidence>
<keyword evidence="5" id="KW-0804">Transcription</keyword>
<keyword evidence="3" id="KW-0805">Transcription regulation</keyword>
<evidence type="ECO:0000313" key="7">
    <source>
        <dbReference type="EMBL" id="RXW26401.1"/>
    </source>
</evidence>
<evidence type="ECO:0000256" key="1">
    <source>
        <dbReference type="ARBA" id="ARBA00005384"/>
    </source>
</evidence>
<dbReference type="GO" id="GO:0003700">
    <property type="term" value="F:DNA-binding transcription factor activity"/>
    <property type="evidence" value="ECO:0007669"/>
    <property type="project" value="InterPro"/>
</dbReference>
<dbReference type="InterPro" id="IPR004839">
    <property type="entry name" value="Aminotransferase_I/II_large"/>
</dbReference>
<dbReference type="InterPro" id="IPR015422">
    <property type="entry name" value="PyrdxlP-dep_Trfase_small"/>
</dbReference>
<organism evidence="7 8">
    <name type="scientific">Enterobacter cloacae</name>
    <dbReference type="NCBI Taxonomy" id="550"/>
    <lineage>
        <taxon>Bacteria</taxon>
        <taxon>Pseudomonadati</taxon>
        <taxon>Pseudomonadota</taxon>
        <taxon>Gammaproteobacteria</taxon>
        <taxon>Enterobacterales</taxon>
        <taxon>Enterobacteriaceae</taxon>
        <taxon>Enterobacter</taxon>
        <taxon>Enterobacter cloacae complex</taxon>
    </lineage>
</organism>
<dbReference type="Pfam" id="PF00392">
    <property type="entry name" value="GntR"/>
    <property type="match status" value="1"/>
</dbReference>
<evidence type="ECO:0000256" key="4">
    <source>
        <dbReference type="ARBA" id="ARBA00023125"/>
    </source>
</evidence>
<dbReference type="InterPro" id="IPR015421">
    <property type="entry name" value="PyrdxlP-dep_Trfase_major"/>
</dbReference>
<dbReference type="PROSITE" id="PS50949">
    <property type="entry name" value="HTH_GNTR"/>
    <property type="match status" value="1"/>
</dbReference>
<feature type="domain" description="HTH gntR-type" evidence="6">
    <location>
        <begin position="28"/>
        <end position="96"/>
    </location>
</feature>
<keyword evidence="2" id="KW-0663">Pyridoxal phosphate</keyword>
<dbReference type="CDD" id="cd07377">
    <property type="entry name" value="WHTH_GntR"/>
    <property type="match status" value="1"/>
</dbReference>
<evidence type="ECO:0000313" key="8">
    <source>
        <dbReference type="Proteomes" id="UP000290875"/>
    </source>
</evidence>
<protein>
    <submittedName>
        <fullName evidence="7">Transcriptional regulator</fullName>
    </submittedName>
</protein>
<name>A0A4Q2E1X1_ENTCL</name>
<evidence type="ECO:0000256" key="2">
    <source>
        <dbReference type="ARBA" id="ARBA00022898"/>
    </source>
</evidence>
<dbReference type="GO" id="GO:0003677">
    <property type="term" value="F:DNA binding"/>
    <property type="evidence" value="ECO:0007669"/>
    <property type="project" value="UniProtKB-KW"/>
</dbReference>
<keyword evidence="4" id="KW-0238">DNA-binding</keyword>
<dbReference type="InterPro" id="IPR036390">
    <property type="entry name" value="WH_DNA-bd_sf"/>
</dbReference>
<evidence type="ECO:0000256" key="5">
    <source>
        <dbReference type="ARBA" id="ARBA00023163"/>
    </source>
</evidence>
<reference evidence="7 8" key="1">
    <citation type="submission" date="2018-06" db="EMBL/GenBank/DDBJ databases">
        <title>Carbapenemase-producing Enterobacteriaceae present in wastewater treatment plant effluent and nearby surface waters in the US.</title>
        <authorList>
            <person name="Mathys D.A."/>
            <person name="Mollenkopf D.F."/>
            <person name="Feicht S.M."/>
            <person name="Adams R.J."/>
            <person name="Albers A.L."/>
            <person name="Grooters S.V."/>
            <person name="Stuever D.M."/>
            <person name="Daniels J.B."/>
            <person name="Wittum T.E."/>
        </authorList>
    </citation>
    <scope>NUCLEOTIDE SEQUENCE [LARGE SCALE GENOMIC DNA]</scope>
    <source>
        <strain evidence="7 8">GEO_4_Eff_A</strain>
    </source>
</reference>
<dbReference type="SUPFAM" id="SSF53383">
    <property type="entry name" value="PLP-dependent transferases"/>
    <property type="match status" value="1"/>
</dbReference>
<comment type="similarity">
    <text evidence="1">In the C-terminal section; belongs to the class-I pyridoxal-phosphate-dependent aminotransferase family.</text>
</comment>
<dbReference type="InterPro" id="IPR000524">
    <property type="entry name" value="Tscrpt_reg_HTH_GntR"/>
</dbReference>
<dbReference type="PANTHER" id="PTHR46577:SF2">
    <property type="entry name" value="TRANSCRIPTIONAL REGULATORY PROTEIN"/>
    <property type="match status" value="1"/>
</dbReference>
<dbReference type="Pfam" id="PF00155">
    <property type="entry name" value="Aminotran_1_2"/>
    <property type="match status" value="1"/>
</dbReference>
<dbReference type="InterPro" id="IPR036388">
    <property type="entry name" value="WH-like_DNA-bd_sf"/>
</dbReference>
<dbReference type="SMART" id="SM00345">
    <property type="entry name" value="HTH_GNTR"/>
    <property type="match status" value="1"/>
</dbReference>
<dbReference type="Gene3D" id="1.10.10.10">
    <property type="entry name" value="Winged helix-like DNA-binding domain superfamily/Winged helix DNA-binding domain"/>
    <property type="match status" value="1"/>
</dbReference>
<gene>
    <name evidence="7" type="ORF">DM877_24450</name>
</gene>
<dbReference type="InterPro" id="IPR051446">
    <property type="entry name" value="HTH_trans_reg/aminotransferase"/>
</dbReference>
<evidence type="ECO:0000256" key="3">
    <source>
        <dbReference type="ARBA" id="ARBA00023015"/>
    </source>
</evidence>
<dbReference type="AlphaFoldDB" id="A0A4Q2E1X1"/>
<dbReference type="CDD" id="cd00609">
    <property type="entry name" value="AAT_like"/>
    <property type="match status" value="1"/>
</dbReference>
<dbReference type="Gene3D" id="3.40.640.10">
    <property type="entry name" value="Type I PLP-dependent aspartate aminotransferase-like (Major domain)"/>
    <property type="match status" value="1"/>
</dbReference>
<dbReference type="EMBL" id="QJSL01000034">
    <property type="protein sequence ID" value="RXW26401.1"/>
    <property type="molecule type" value="Genomic_DNA"/>
</dbReference>